<feature type="signal peptide" evidence="2">
    <location>
        <begin position="1"/>
        <end position="18"/>
    </location>
</feature>
<evidence type="ECO:0000256" key="2">
    <source>
        <dbReference type="SAM" id="SignalP"/>
    </source>
</evidence>
<dbReference type="AlphaFoldDB" id="A0A918MWU2"/>
<evidence type="ECO:0000313" key="4">
    <source>
        <dbReference type="EMBL" id="GGW77206.1"/>
    </source>
</evidence>
<dbReference type="Gene3D" id="3.30.530.20">
    <property type="match status" value="1"/>
</dbReference>
<sequence>MKNTLISVALFCSLPAAAEVLQVENHGFMIKNTSSTAATPQQVYTALTENVDNWWPKDHSWWRGTFSIDPVAGGCFCEIAGDKQARHMQIAHVAPPVRLVMEGGLGPLQQMGISGALTWSITPSQNEDATQITLTYNVHGISPSGFEELASVVDRVQASQLQALADYVSAGHTATP</sequence>
<dbReference type="EMBL" id="BMXP01000001">
    <property type="protein sequence ID" value="GGW77206.1"/>
    <property type="molecule type" value="Genomic_DNA"/>
</dbReference>
<dbReference type="Proteomes" id="UP000631300">
    <property type="component" value="Unassembled WGS sequence"/>
</dbReference>
<organism evidence="4 5">
    <name type="scientific">Alteromonas halophila</name>
    <dbReference type="NCBI Taxonomy" id="516698"/>
    <lineage>
        <taxon>Bacteria</taxon>
        <taxon>Pseudomonadati</taxon>
        <taxon>Pseudomonadota</taxon>
        <taxon>Gammaproteobacteria</taxon>
        <taxon>Alteromonadales</taxon>
        <taxon>Alteromonadaceae</taxon>
        <taxon>Alteromonas/Salinimonas group</taxon>
        <taxon>Alteromonas</taxon>
    </lineage>
</organism>
<feature type="domain" description="Activator of Hsp90 ATPase homologue 1/2-like C-terminal" evidence="3">
    <location>
        <begin position="38"/>
        <end position="145"/>
    </location>
</feature>
<protein>
    <submittedName>
        <fullName evidence="4">ATPase</fullName>
    </submittedName>
</protein>
<keyword evidence="5" id="KW-1185">Reference proteome</keyword>
<gene>
    <name evidence="4" type="ORF">GCM10007391_07700</name>
</gene>
<reference evidence="4" key="2">
    <citation type="submission" date="2020-09" db="EMBL/GenBank/DDBJ databases">
        <authorList>
            <person name="Sun Q."/>
            <person name="Kim S."/>
        </authorList>
    </citation>
    <scope>NUCLEOTIDE SEQUENCE</scope>
    <source>
        <strain evidence="4">KCTC 22164</strain>
    </source>
</reference>
<evidence type="ECO:0000259" key="3">
    <source>
        <dbReference type="Pfam" id="PF08327"/>
    </source>
</evidence>
<proteinExistence type="inferred from homology"/>
<dbReference type="RefSeq" id="WP_189403750.1">
    <property type="nucleotide sequence ID" value="NZ_BMXP01000001.1"/>
</dbReference>
<dbReference type="InterPro" id="IPR013538">
    <property type="entry name" value="ASHA1/2-like_C"/>
</dbReference>
<feature type="chain" id="PRO_5036811653" evidence="2">
    <location>
        <begin position="19"/>
        <end position="176"/>
    </location>
</feature>
<name>A0A918MWU2_9ALTE</name>
<accession>A0A918MWU2</accession>
<dbReference type="InterPro" id="IPR023393">
    <property type="entry name" value="START-like_dom_sf"/>
</dbReference>
<dbReference type="SUPFAM" id="SSF55961">
    <property type="entry name" value="Bet v1-like"/>
    <property type="match status" value="1"/>
</dbReference>
<reference evidence="4" key="1">
    <citation type="journal article" date="2014" name="Int. J. Syst. Evol. Microbiol.">
        <title>Complete genome sequence of Corynebacterium casei LMG S-19264T (=DSM 44701T), isolated from a smear-ripened cheese.</title>
        <authorList>
            <consortium name="US DOE Joint Genome Institute (JGI-PGF)"/>
            <person name="Walter F."/>
            <person name="Albersmeier A."/>
            <person name="Kalinowski J."/>
            <person name="Ruckert C."/>
        </authorList>
    </citation>
    <scope>NUCLEOTIDE SEQUENCE</scope>
    <source>
        <strain evidence="4">KCTC 22164</strain>
    </source>
</reference>
<comment type="similarity">
    <text evidence="1">Belongs to the AHA1 family.</text>
</comment>
<dbReference type="Pfam" id="PF08327">
    <property type="entry name" value="AHSA1"/>
    <property type="match status" value="1"/>
</dbReference>
<evidence type="ECO:0000313" key="5">
    <source>
        <dbReference type="Proteomes" id="UP000631300"/>
    </source>
</evidence>
<evidence type="ECO:0000256" key="1">
    <source>
        <dbReference type="ARBA" id="ARBA00006817"/>
    </source>
</evidence>
<keyword evidence="2" id="KW-0732">Signal</keyword>
<comment type="caution">
    <text evidence="4">The sequence shown here is derived from an EMBL/GenBank/DDBJ whole genome shotgun (WGS) entry which is preliminary data.</text>
</comment>